<evidence type="ECO:0000256" key="1">
    <source>
        <dbReference type="SAM" id="Phobius"/>
    </source>
</evidence>
<comment type="caution">
    <text evidence="2">The sequence shown here is derived from an EMBL/GenBank/DDBJ whole genome shotgun (WGS) entry which is preliminary data.</text>
</comment>
<dbReference type="RefSeq" id="WP_302880459.1">
    <property type="nucleotide sequence ID" value="NZ_JAUMKJ010000037.1"/>
</dbReference>
<keyword evidence="3" id="KW-1185">Reference proteome</keyword>
<name>A0ABT8VGV4_9BACL</name>
<feature type="transmembrane region" description="Helical" evidence="1">
    <location>
        <begin position="103"/>
        <end position="123"/>
    </location>
</feature>
<accession>A0ABT8VGV4</accession>
<evidence type="ECO:0000313" key="2">
    <source>
        <dbReference type="EMBL" id="MDO3680184.1"/>
    </source>
</evidence>
<organism evidence="2 3">
    <name type="scientific">Paenibacillus ehimensis</name>
    <dbReference type="NCBI Taxonomy" id="79264"/>
    <lineage>
        <taxon>Bacteria</taxon>
        <taxon>Bacillati</taxon>
        <taxon>Bacillota</taxon>
        <taxon>Bacilli</taxon>
        <taxon>Bacillales</taxon>
        <taxon>Paenibacillaceae</taxon>
        <taxon>Paenibacillus</taxon>
    </lineage>
</organism>
<evidence type="ECO:0000313" key="3">
    <source>
        <dbReference type="Proteomes" id="UP001168883"/>
    </source>
</evidence>
<dbReference type="Pfam" id="PF22564">
    <property type="entry name" value="HAAS"/>
    <property type="match status" value="1"/>
</dbReference>
<feature type="transmembrane region" description="Helical" evidence="1">
    <location>
        <begin position="79"/>
        <end position="97"/>
    </location>
</feature>
<sequence length="188" mass="20775">MSPKTRAYLEKLYQLLQKMPEDERLDAIREIESHIAEGVANGQSEDAILARLGDPRMLAKAYRSEYMMEKGRGRSFKDVMIMAGFYCSTGLLSIMVIPVLATIAYGFGFCAVLVFLAGFIRTLGIGATWIQMSLGPGMEVPTEWSMVFSTIVGGIIGGIAYVSWRGLRLYMSFLSASYKKVLPGSRAM</sequence>
<gene>
    <name evidence="2" type="ORF">Q3C12_24535</name>
</gene>
<reference evidence="2" key="1">
    <citation type="submission" date="2023-07" db="EMBL/GenBank/DDBJ databases">
        <authorList>
            <person name="Aktuganov G."/>
            <person name="Boyko T."/>
            <person name="Delegan Y."/>
            <person name="Galimzianova N."/>
            <person name="Gilvanova E."/>
            <person name="Korobov V."/>
            <person name="Kuzmina L."/>
            <person name="Melentiev A."/>
            <person name="Milman P."/>
            <person name="Ryabova A."/>
            <person name="Stupak E."/>
            <person name="Yasakov T."/>
            <person name="Zharikova N."/>
            <person name="Zhurenko E."/>
        </authorList>
    </citation>
    <scope>NUCLEOTIDE SEQUENCE</scope>
    <source>
        <strain evidence="2">IB-739</strain>
    </source>
</reference>
<keyword evidence="1" id="KW-1133">Transmembrane helix</keyword>
<dbReference type="Proteomes" id="UP001168883">
    <property type="component" value="Unassembled WGS sequence"/>
</dbReference>
<proteinExistence type="predicted"/>
<protein>
    <submittedName>
        <fullName evidence="2">DUF1700 domain-containing protein</fullName>
    </submittedName>
</protein>
<feature type="transmembrane region" description="Helical" evidence="1">
    <location>
        <begin position="144"/>
        <end position="164"/>
    </location>
</feature>
<keyword evidence="1" id="KW-0472">Membrane</keyword>
<dbReference type="EMBL" id="JAUMKJ010000037">
    <property type="protein sequence ID" value="MDO3680184.1"/>
    <property type="molecule type" value="Genomic_DNA"/>
</dbReference>
<keyword evidence="1" id="KW-0812">Transmembrane</keyword>